<gene>
    <name evidence="3" type="ORF">GSOID_T00018740001</name>
</gene>
<dbReference type="GO" id="GO:0005737">
    <property type="term" value="C:cytoplasm"/>
    <property type="evidence" value="ECO:0007669"/>
    <property type="project" value="TreeGrafter"/>
</dbReference>
<dbReference type="SUPFAM" id="SSF50729">
    <property type="entry name" value="PH domain-like"/>
    <property type="match status" value="1"/>
</dbReference>
<dbReference type="Pfam" id="PF00638">
    <property type="entry name" value="Ran_BP1"/>
    <property type="match status" value="1"/>
</dbReference>
<dbReference type="GO" id="GO:0005643">
    <property type="term" value="C:nuclear pore"/>
    <property type="evidence" value="ECO:0007669"/>
    <property type="project" value="TreeGrafter"/>
</dbReference>
<sequence>MQWKERGLGGFKILSKSGASRTVMRQDQVMKVCLNMPVNKDTPDVKDKKDSNGKAVNFIA</sequence>
<reference evidence="3" key="1">
    <citation type="journal article" date="2010" name="Science">
        <title>Plasticity of animal genome architecture unmasked by rapid evolution of a pelagic tunicate.</title>
        <authorList>
            <person name="Denoeud F."/>
            <person name="Henriet S."/>
            <person name="Mungpakdee S."/>
            <person name="Aury J.M."/>
            <person name="Da Silva C."/>
            <person name="Brinkmann H."/>
            <person name="Mikhaleva J."/>
            <person name="Olsen L.C."/>
            <person name="Jubin C."/>
            <person name="Canestro C."/>
            <person name="Bouquet J.M."/>
            <person name="Danks G."/>
            <person name="Poulain J."/>
            <person name="Campsteijn C."/>
            <person name="Adamski M."/>
            <person name="Cross I."/>
            <person name="Yadetie F."/>
            <person name="Muffato M."/>
            <person name="Louis A."/>
            <person name="Butcher S."/>
            <person name="Tsagkogeorga G."/>
            <person name="Konrad A."/>
            <person name="Singh S."/>
            <person name="Jensen M.F."/>
            <person name="Cong E.H."/>
            <person name="Eikeseth-Otteraa H."/>
            <person name="Noel B."/>
            <person name="Anthouard V."/>
            <person name="Porcel B.M."/>
            <person name="Kachouri-Lafond R."/>
            <person name="Nishino A."/>
            <person name="Ugolini M."/>
            <person name="Chourrout P."/>
            <person name="Nishida H."/>
            <person name="Aasland R."/>
            <person name="Huzurbazar S."/>
            <person name="Westhof E."/>
            <person name="Delsuc F."/>
            <person name="Lehrach H."/>
            <person name="Reinhardt R."/>
            <person name="Weissenbach J."/>
            <person name="Roy S.W."/>
            <person name="Artiguenave F."/>
            <person name="Postlethwait J.H."/>
            <person name="Manak J.R."/>
            <person name="Thompson E.M."/>
            <person name="Jaillon O."/>
            <person name="Du Pasquier L."/>
            <person name="Boudinot P."/>
            <person name="Liberles D.A."/>
            <person name="Volff J.N."/>
            <person name="Philippe H."/>
            <person name="Lenhard B."/>
            <person name="Roest Crollius H."/>
            <person name="Wincker P."/>
            <person name="Chourrout D."/>
        </authorList>
    </citation>
    <scope>NUCLEOTIDE SEQUENCE [LARGE SCALE GENOMIC DNA]</scope>
</reference>
<dbReference type="InterPro" id="IPR045255">
    <property type="entry name" value="RanBP1-like"/>
</dbReference>
<evidence type="ECO:0000259" key="2">
    <source>
        <dbReference type="PROSITE" id="PS50196"/>
    </source>
</evidence>
<organism evidence="3">
    <name type="scientific">Oikopleura dioica</name>
    <name type="common">Tunicate</name>
    <dbReference type="NCBI Taxonomy" id="34765"/>
    <lineage>
        <taxon>Eukaryota</taxon>
        <taxon>Metazoa</taxon>
        <taxon>Chordata</taxon>
        <taxon>Tunicata</taxon>
        <taxon>Appendicularia</taxon>
        <taxon>Copelata</taxon>
        <taxon>Oikopleuridae</taxon>
        <taxon>Oikopleura</taxon>
    </lineage>
</organism>
<dbReference type="InterPro" id="IPR000156">
    <property type="entry name" value="Ran_bind_dom"/>
</dbReference>
<dbReference type="EMBL" id="FN654285">
    <property type="protein sequence ID" value="CBY43635.1"/>
    <property type="molecule type" value="Genomic_DNA"/>
</dbReference>
<name>E4Y5A1_OIKDI</name>
<dbReference type="PANTHER" id="PTHR23138">
    <property type="entry name" value="RAN BINDING PROTEIN"/>
    <property type="match status" value="1"/>
</dbReference>
<dbReference type="Gene3D" id="2.30.29.30">
    <property type="entry name" value="Pleckstrin-homology domain (PH domain)/Phosphotyrosine-binding domain (PTB)"/>
    <property type="match status" value="1"/>
</dbReference>
<protein>
    <recommendedName>
        <fullName evidence="2">RanBD1 domain-containing protein</fullName>
    </recommendedName>
</protein>
<feature type="compositionally biased region" description="Basic and acidic residues" evidence="1">
    <location>
        <begin position="41"/>
        <end position="52"/>
    </location>
</feature>
<evidence type="ECO:0000256" key="1">
    <source>
        <dbReference type="SAM" id="MobiDB-lite"/>
    </source>
</evidence>
<accession>E4Y5A1</accession>
<dbReference type="GO" id="GO:0005096">
    <property type="term" value="F:GTPase activator activity"/>
    <property type="evidence" value="ECO:0007669"/>
    <property type="project" value="TreeGrafter"/>
</dbReference>
<evidence type="ECO:0000313" key="3">
    <source>
        <dbReference type="EMBL" id="CBY43635.1"/>
    </source>
</evidence>
<dbReference type="AlphaFoldDB" id="E4Y5A1"/>
<dbReference type="Proteomes" id="UP000011014">
    <property type="component" value="Unassembled WGS sequence"/>
</dbReference>
<feature type="region of interest" description="Disordered" evidence="1">
    <location>
        <begin position="38"/>
        <end position="60"/>
    </location>
</feature>
<dbReference type="PROSITE" id="PS50196">
    <property type="entry name" value="RANBD1"/>
    <property type="match status" value="1"/>
</dbReference>
<dbReference type="PANTHER" id="PTHR23138:SF87">
    <property type="entry name" value="E3 SUMO-PROTEIN LIGASE RANBP2"/>
    <property type="match status" value="1"/>
</dbReference>
<proteinExistence type="predicted"/>
<dbReference type="InterPro" id="IPR011993">
    <property type="entry name" value="PH-like_dom_sf"/>
</dbReference>
<feature type="domain" description="RanBD1" evidence="2">
    <location>
        <begin position="1"/>
        <end position="41"/>
    </location>
</feature>